<evidence type="ECO:0000256" key="1">
    <source>
        <dbReference type="SAM" id="Phobius"/>
    </source>
</evidence>
<reference evidence="3" key="1">
    <citation type="journal article" date="2019" name="Int. J. Syst. Evol. Microbiol.">
        <title>The Global Catalogue of Microorganisms (GCM) 10K type strain sequencing project: providing services to taxonomists for standard genome sequencing and annotation.</title>
        <authorList>
            <consortium name="The Broad Institute Genomics Platform"/>
            <consortium name="The Broad Institute Genome Sequencing Center for Infectious Disease"/>
            <person name="Wu L."/>
            <person name="Ma J."/>
        </authorList>
    </citation>
    <scope>NUCLEOTIDE SEQUENCE [LARGE SCALE GENOMIC DNA]</scope>
    <source>
        <strain evidence="3">CGMCC 1.16026</strain>
    </source>
</reference>
<accession>A0ABW1ZD89</accession>
<sequence>MKVFLFVLMATVLEATGDAVVRVALGSSSPASRILLFAVGATCLTLYGTSLNLAPVEFATVTGLYIATLFVVFQITNFLFFRAVPTPSVLLGGTLIVAGGLIVYIWR</sequence>
<organism evidence="2 3">
    <name type="scientific">Granulicella cerasi</name>
    <dbReference type="NCBI Taxonomy" id="741063"/>
    <lineage>
        <taxon>Bacteria</taxon>
        <taxon>Pseudomonadati</taxon>
        <taxon>Acidobacteriota</taxon>
        <taxon>Terriglobia</taxon>
        <taxon>Terriglobales</taxon>
        <taxon>Acidobacteriaceae</taxon>
        <taxon>Granulicella</taxon>
    </lineage>
</organism>
<keyword evidence="1" id="KW-1133">Transmembrane helix</keyword>
<protein>
    <recommendedName>
        <fullName evidence="4">Small multidrug resistance family-3 protein</fullName>
    </recommendedName>
</protein>
<evidence type="ECO:0000313" key="2">
    <source>
        <dbReference type="EMBL" id="MFC6646983.1"/>
    </source>
</evidence>
<proteinExistence type="predicted"/>
<feature type="transmembrane region" description="Helical" evidence="1">
    <location>
        <begin position="61"/>
        <end position="81"/>
    </location>
</feature>
<keyword evidence="3" id="KW-1185">Reference proteome</keyword>
<feature type="transmembrane region" description="Helical" evidence="1">
    <location>
        <begin position="33"/>
        <end position="54"/>
    </location>
</feature>
<keyword evidence="1" id="KW-0812">Transmembrane</keyword>
<dbReference type="Proteomes" id="UP001596391">
    <property type="component" value="Unassembled WGS sequence"/>
</dbReference>
<evidence type="ECO:0000313" key="3">
    <source>
        <dbReference type="Proteomes" id="UP001596391"/>
    </source>
</evidence>
<gene>
    <name evidence="2" type="ORF">ACFQBQ_15645</name>
</gene>
<evidence type="ECO:0008006" key="4">
    <source>
        <dbReference type="Google" id="ProtNLM"/>
    </source>
</evidence>
<feature type="transmembrane region" description="Helical" evidence="1">
    <location>
        <begin position="87"/>
        <end position="106"/>
    </location>
</feature>
<keyword evidence="1" id="KW-0472">Membrane</keyword>
<name>A0ABW1ZD89_9BACT</name>
<comment type="caution">
    <text evidence="2">The sequence shown here is derived from an EMBL/GenBank/DDBJ whole genome shotgun (WGS) entry which is preliminary data.</text>
</comment>
<dbReference type="EMBL" id="JBHSWI010000001">
    <property type="protein sequence ID" value="MFC6646983.1"/>
    <property type="molecule type" value="Genomic_DNA"/>
</dbReference>
<dbReference type="RefSeq" id="WP_390235895.1">
    <property type="nucleotide sequence ID" value="NZ_JBHSWI010000001.1"/>
</dbReference>